<dbReference type="SMART" id="SM00257">
    <property type="entry name" value="LysM"/>
    <property type="match status" value="1"/>
</dbReference>
<feature type="compositionally biased region" description="Low complexity" evidence="1">
    <location>
        <begin position="86"/>
        <end position="124"/>
    </location>
</feature>
<dbReference type="Pfam" id="PF01476">
    <property type="entry name" value="LysM"/>
    <property type="match status" value="1"/>
</dbReference>
<dbReference type="PROSITE" id="PS51782">
    <property type="entry name" value="LYSM"/>
    <property type="match status" value="1"/>
</dbReference>
<evidence type="ECO:0000313" key="5">
    <source>
        <dbReference type="Proteomes" id="UP000295662"/>
    </source>
</evidence>
<dbReference type="SUPFAM" id="SSF54106">
    <property type="entry name" value="LysM domain"/>
    <property type="match status" value="1"/>
</dbReference>
<dbReference type="PANTHER" id="PTHR33734">
    <property type="entry name" value="LYSM DOMAIN-CONTAINING GPI-ANCHORED PROTEIN 2"/>
    <property type="match status" value="1"/>
</dbReference>
<reference evidence="4 5" key="1">
    <citation type="submission" date="2019-03" db="EMBL/GenBank/DDBJ databases">
        <title>Genomic Encyclopedia of Archaeal and Bacterial Type Strains, Phase II (KMG-II): from individual species to whole genera.</title>
        <authorList>
            <person name="Goeker M."/>
        </authorList>
    </citation>
    <scope>NUCLEOTIDE SEQUENCE [LARGE SCALE GENOMIC DNA]</scope>
    <source>
        <strain evidence="4 5">ATCC 25309</strain>
    </source>
</reference>
<feature type="region of interest" description="Disordered" evidence="1">
    <location>
        <begin position="24"/>
        <end position="124"/>
    </location>
</feature>
<keyword evidence="5" id="KW-1185">Reference proteome</keyword>
<evidence type="ECO:0000313" key="4">
    <source>
        <dbReference type="EMBL" id="TDU81319.1"/>
    </source>
</evidence>
<dbReference type="EMBL" id="SOCA01000001">
    <property type="protein sequence ID" value="TDU81319.1"/>
    <property type="molecule type" value="Genomic_DNA"/>
</dbReference>
<dbReference type="CDD" id="cd00118">
    <property type="entry name" value="LysM"/>
    <property type="match status" value="1"/>
</dbReference>
<accession>A0A4R7SRR1</accession>
<dbReference type="AlphaFoldDB" id="A0A4R7SRR1"/>
<gene>
    <name evidence="4" type="ORF">EI77_00623</name>
</gene>
<dbReference type="InterPro" id="IPR036779">
    <property type="entry name" value="LysM_dom_sf"/>
</dbReference>
<evidence type="ECO:0000256" key="2">
    <source>
        <dbReference type="SAM" id="SignalP"/>
    </source>
</evidence>
<feature type="domain" description="LysM" evidence="3">
    <location>
        <begin position="122"/>
        <end position="165"/>
    </location>
</feature>
<keyword evidence="2" id="KW-0732">Signal</keyword>
<dbReference type="RefSeq" id="WP_133793279.1">
    <property type="nucleotide sequence ID" value="NZ_SOCA01000001.1"/>
</dbReference>
<feature type="chain" id="PRO_5020272884" evidence="2">
    <location>
        <begin position="19"/>
        <end position="166"/>
    </location>
</feature>
<name>A0A4R7SRR1_9BACT</name>
<protein>
    <submittedName>
        <fullName evidence="4">LysM domain-containing protein</fullName>
    </submittedName>
</protein>
<organism evidence="4 5">
    <name type="scientific">Prosthecobacter fusiformis</name>
    <dbReference type="NCBI Taxonomy" id="48464"/>
    <lineage>
        <taxon>Bacteria</taxon>
        <taxon>Pseudomonadati</taxon>
        <taxon>Verrucomicrobiota</taxon>
        <taxon>Verrucomicrobiia</taxon>
        <taxon>Verrucomicrobiales</taxon>
        <taxon>Verrucomicrobiaceae</taxon>
        <taxon>Prosthecobacter</taxon>
    </lineage>
</organism>
<comment type="caution">
    <text evidence="4">The sequence shown here is derived from an EMBL/GenBank/DDBJ whole genome shotgun (WGS) entry which is preliminary data.</text>
</comment>
<dbReference type="OrthoDB" id="2152150at2"/>
<evidence type="ECO:0000259" key="3">
    <source>
        <dbReference type="PROSITE" id="PS51782"/>
    </source>
</evidence>
<feature type="signal peptide" evidence="2">
    <location>
        <begin position="1"/>
        <end position="18"/>
    </location>
</feature>
<dbReference type="Gene3D" id="3.10.350.10">
    <property type="entry name" value="LysM domain"/>
    <property type="match status" value="1"/>
</dbReference>
<sequence>MISAARLLLTALTCTLLASCENGQNPFGQTGGSDPYVSNYGNDGGYNPYPGQTGYAQGGSSSYSSAPTYTPPPAPVEADPYAFNAPSSTPKTSSSSYSAPKKTVSSSKPKTSSKSTAKKSGGSYKVVKGDTLYGIARKRSTTVAKIKSANGLSTDIIRPGQTLRIP</sequence>
<proteinExistence type="predicted"/>
<evidence type="ECO:0000256" key="1">
    <source>
        <dbReference type="SAM" id="MobiDB-lite"/>
    </source>
</evidence>
<dbReference type="PROSITE" id="PS51257">
    <property type="entry name" value="PROKAR_LIPOPROTEIN"/>
    <property type="match status" value="1"/>
</dbReference>
<dbReference type="Proteomes" id="UP000295662">
    <property type="component" value="Unassembled WGS sequence"/>
</dbReference>
<dbReference type="InterPro" id="IPR018392">
    <property type="entry name" value="LysM"/>
</dbReference>
<dbReference type="PANTHER" id="PTHR33734:SF26">
    <property type="entry name" value="LYSM DOMAIN-CONTAINING PROTEIN"/>
    <property type="match status" value="1"/>
</dbReference>
<feature type="compositionally biased region" description="Low complexity" evidence="1">
    <location>
        <begin position="39"/>
        <end position="68"/>
    </location>
</feature>